<gene>
    <name evidence="2" type="ORF">RIF23_14760</name>
</gene>
<proteinExistence type="predicted"/>
<name>A0ABU2H8C2_9ACTN</name>
<feature type="region of interest" description="Disordered" evidence="1">
    <location>
        <begin position="104"/>
        <end position="131"/>
    </location>
</feature>
<sequence>MHELIGRWVRLVPGDGPVTTGVLLTAYETDEGLWMWTLRTSYGSTQFGGGGLPDEPLTREHVTEVRQARRRVCRRWADYQRLVADDPDVRFVRKRDEALADLHLLNQQMRPPGATPPGLHITDDTTPDTTH</sequence>
<keyword evidence="3" id="KW-1185">Reference proteome</keyword>
<comment type="caution">
    <text evidence="2">The sequence shown here is derived from an EMBL/GenBank/DDBJ whole genome shotgun (WGS) entry which is preliminary data.</text>
</comment>
<evidence type="ECO:0000313" key="3">
    <source>
        <dbReference type="Proteomes" id="UP001250214"/>
    </source>
</evidence>
<reference evidence="3" key="1">
    <citation type="submission" date="2023-07" db="EMBL/GenBank/DDBJ databases">
        <title>Novel species in the genus Lipingzhangella isolated from Sambhar Salt Lake.</title>
        <authorList>
            <person name="Jiya N."/>
            <person name="Kajale S."/>
            <person name="Sharma A."/>
        </authorList>
    </citation>
    <scope>NUCLEOTIDE SEQUENCE [LARGE SCALE GENOMIC DNA]</scope>
    <source>
        <strain evidence="3">LS1_29</strain>
    </source>
</reference>
<protein>
    <submittedName>
        <fullName evidence="2">Uncharacterized protein</fullName>
    </submittedName>
</protein>
<evidence type="ECO:0000313" key="2">
    <source>
        <dbReference type="EMBL" id="MDS1271558.1"/>
    </source>
</evidence>
<accession>A0ABU2H8C2</accession>
<dbReference type="RefSeq" id="WP_310913109.1">
    <property type="nucleotide sequence ID" value="NZ_JAVLVT010000006.1"/>
</dbReference>
<organism evidence="2 3">
    <name type="scientific">Lipingzhangella rawalii</name>
    <dbReference type="NCBI Taxonomy" id="2055835"/>
    <lineage>
        <taxon>Bacteria</taxon>
        <taxon>Bacillati</taxon>
        <taxon>Actinomycetota</taxon>
        <taxon>Actinomycetes</taxon>
        <taxon>Streptosporangiales</taxon>
        <taxon>Nocardiopsidaceae</taxon>
        <taxon>Lipingzhangella</taxon>
    </lineage>
</organism>
<evidence type="ECO:0000256" key="1">
    <source>
        <dbReference type="SAM" id="MobiDB-lite"/>
    </source>
</evidence>
<dbReference type="EMBL" id="JAVLVT010000006">
    <property type="protein sequence ID" value="MDS1271558.1"/>
    <property type="molecule type" value="Genomic_DNA"/>
</dbReference>
<dbReference type="Proteomes" id="UP001250214">
    <property type="component" value="Unassembled WGS sequence"/>
</dbReference>